<dbReference type="SMART" id="SM00184">
    <property type="entry name" value="RING"/>
    <property type="match status" value="1"/>
</dbReference>
<evidence type="ECO:0000259" key="6">
    <source>
        <dbReference type="PROSITE" id="PS50089"/>
    </source>
</evidence>
<dbReference type="GO" id="GO:0016567">
    <property type="term" value="P:protein ubiquitination"/>
    <property type="evidence" value="ECO:0007669"/>
    <property type="project" value="InterPro"/>
</dbReference>
<evidence type="ECO:0000256" key="4">
    <source>
        <dbReference type="SAM" id="Coils"/>
    </source>
</evidence>
<evidence type="ECO:0000313" key="7">
    <source>
        <dbReference type="EMBL" id="KAH7640401.1"/>
    </source>
</evidence>
<keyword evidence="1 3" id="KW-0479">Metal-binding</keyword>
<dbReference type="GO" id="GO:0005634">
    <property type="term" value="C:nucleus"/>
    <property type="evidence" value="ECO:0007669"/>
    <property type="project" value="InterPro"/>
</dbReference>
<evidence type="ECO:0000256" key="1">
    <source>
        <dbReference type="ARBA" id="ARBA00022771"/>
    </source>
</evidence>
<reference evidence="7" key="1">
    <citation type="submission" date="2020-06" db="EMBL/GenBank/DDBJ databases">
        <authorList>
            <person name="Ji K."/>
            <person name="Li J."/>
        </authorList>
    </citation>
    <scope>NUCLEOTIDE SEQUENCE</scope>
    <source>
        <strain evidence="7">JKM2019</strain>
        <tissue evidence="7">Whole body</tissue>
    </source>
</reference>
<dbReference type="InterPro" id="IPR013083">
    <property type="entry name" value="Znf_RING/FYVE/PHD"/>
</dbReference>
<dbReference type="Proteomes" id="UP000828236">
    <property type="component" value="Unassembled WGS sequence"/>
</dbReference>
<reference evidence="7" key="2">
    <citation type="journal article" date="2021" name="World Allergy Organ. J.">
        <title>Chromosome-level assembly of Dermatophagoides farinae genome and transcriptome reveals two novel allergens Der f 37 and Der f 39.</title>
        <authorList>
            <person name="Chen J."/>
            <person name="Cai Z."/>
            <person name="Fan D."/>
            <person name="Hu J."/>
            <person name="Hou Y."/>
            <person name="He Y."/>
            <person name="Zhang Z."/>
            <person name="Zhao Z."/>
            <person name="Gao P."/>
            <person name="Hu W."/>
            <person name="Sun J."/>
            <person name="Li J."/>
            <person name="Ji K."/>
        </authorList>
    </citation>
    <scope>NUCLEOTIDE SEQUENCE</scope>
    <source>
        <strain evidence="7">JKM2019</strain>
    </source>
</reference>
<sequence length="225" mass="25343">MMTPTSRNDDENDDEIIFLGKRPRLQTPSSLPDVELVRVVNPVHINNLNTFLPQLSPILDVQEISFNVSTITTSSSSLFLSQPFPKGPIPNVESSLSEKLSPTEPSSSSSTLSIDNQEYHCNRCSICLEPFGKPDTSHHLVTLKCGHLFGKSCIEQWLKPTDHRKCPTCKKPATIKQMIKIYADNLPANQSFWSKYQDALKQLEHYKNEAEKAKKMKSKKSNKGK</sequence>
<keyword evidence="1 3" id="KW-0863">Zinc-finger</keyword>
<dbReference type="PANTHER" id="PTHR16047">
    <property type="entry name" value="RFWD3 PROTEIN"/>
    <property type="match status" value="1"/>
</dbReference>
<keyword evidence="2" id="KW-0862">Zinc</keyword>
<proteinExistence type="predicted"/>
<dbReference type="GO" id="GO:0036297">
    <property type="term" value="P:interstrand cross-link repair"/>
    <property type="evidence" value="ECO:0007669"/>
    <property type="project" value="InterPro"/>
</dbReference>
<keyword evidence="4" id="KW-0175">Coiled coil</keyword>
<feature type="region of interest" description="Disordered" evidence="5">
    <location>
        <begin position="91"/>
        <end position="112"/>
    </location>
</feature>
<dbReference type="AlphaFoldDB" id="A0A9D4SG24"/>
<dbReference type="SUPFAM" id="SSF57850">
    <property type="entry name" value="RING/U-box"/>
    <property type="match status" value="1"/>
</dbReference>
<organism evidence="7">
    <name type="scientific">Dermatophagoides farinae</name>
    <name type="common">American house dust mite</name>
    <dbReference type="NCBI Taxonomy" id="6954"/>
    <lineage>
        <taxon>Eukaryota</taxon>
        <taxon>Metazoa</taxon>
        <taxon>Ecdysozoa</taxon>
        <taxon>Arthropoda</taxon>
        <taxon>Chelicerata</taxon>
        <taxon>Arachnida</taxon>
        <taxon>Acari</taxon>
        <taxon>Acariformes</taxon>
        <taxon>Sarcoptiformes</taxon>
        <taxon>Astigmata</taxon>
        <taxon>Psoroptidia</taxon>
        <taxon>Analgoidea</taxon>
        <taxon>Pyroglyphidae</taxon>
        <taxon>Dermatophagoidinae</taxon>
        <taxon>Dermatophagoides</taxon>
    </lineage>
</organism>
<evidence type="ECO:0000256" key="2">
    <source>
        <dbReference type="ARBA" id="ARBA00022833"/>
    </source>
</evidence>
<dbReference type="Pfam" id="PF13639">
    <property type="entry name" value="zf-RING_2"/>
    <property type="match status" value="1"/>
</dbReference>
<dbReference type="PROSITE" id="PS50089">
    <property type="entry name" value="ZF_RING_2"/>
    <property type="match status" value="1"/>
</dbReference>
<dbReference type="PANTHER" id="PTHR16047:SF7">
    <property type="entry name" value="E3 UBIQUITIN-PROTEIN LIGASE RFWD3"/>
    <property type="match status" value="1"/>
</dbReference>
<dbReference type="InterPro" id="IPR037381">
    <property type="entry name" value="RFWD3"/>
</dbReference>
<accession>A0A9D4SG24</accession>
<gene>
    <name evidence="7" type="ORF">HUG17_7868</name>
</gene>
<dbReference type="Gene3D" id="3.30.40.10">
    <property type="entry name" value="Zinc/RING finger domain, C3HC4 (zinc finger)"/>
    <property type="match status" value="1"/>
</dbReference>
<comment type="caution">
    <text evidence="7">The sequence shown here is derived from an EMBL/GenBank/DDBJ whole genome shotgun (WGS) entry which is preliminary data.</text>
</comment>
<name>A0A9D4SG24_DERFA</name>
<evidence type="ECO:0000256" key="3">
    <source>
        <dbReference type="PROSITE-ProRule" id="PRU00175"/>
    </source>
</evidence>
<dbReference type="GO" id="GO:0008270">
    <property type="term" value="F:zinc ion binding"/>
    <property type="evidence" value="ECO:0007669"/>
    <property type="project" value="UniProtKB-KW"/>
</dbReference>
<protein>
    <submittedName>
        <fullName evidence="7">E3 ubiquitin-protein ligase rfwd3-like</fullName>
    </submittedName>
</protein>
<dbReference type="OrthoDB" id="5600418at2759"/>
<dbReference type="EMBL" id="SDOV01000005">
    <property type="protein sequence ID" value="KAH7640401.1"/>
    <property type="molecule type" value="Genomic_DNA"/>
</dbReference>
<feature type="domain" description="RING-type" evidence="6">
    <location>
        <begin position="124"/>
        <end position="170"/>
    </location>
</feature>
<evidence type="ECO:0000256" key="5">
    <source>
        <dbReference type="SAM" id="MobiDB-lite"/>
    </source>
</evidence>
<dbReference type="GO" id="GO:0004842">
    <property type="term" value="F:ubiquitin-protein transferase activity"/>
    <property type="evidence" value="ECO:0007669"/>
    <property type="project" value="InterPro"/>
</dbReference>
<feature type="coiled-coil region" evidence="4">
    <location>
        <begin position="196"/>
        <end position="223"/>
    </location>
</feature>
<dbReference type="InterPro" id="IPR001841">
    <property type="entry name" value="Znf_RING"/>
</dbReference>
<feature type="compositionally biased region" description="Low complexity" evidence="5">
    <location>
        <begin position="93"/>
        <end position="112"/>
    </location>
</feature>